<organism evidence="2 3">
    <name type="scientific">Trichoderma longibrachiatum ATCC 18648</name>
    <dbReference type="NCBI Taxonomy" id="983965"/>
    <lineage>
        <taxon>Eukaryota</taxon>
        <taxon>Fungi</taxon>
        <taxon>Dikarya</taxon>
        <taxon>Ascomycota</taxon>
        <taxon>Pezizomycotina</taxon>
        <taxon>Sordariomycetes</taxon>
        <taxon>Hypocreomycetidae</taxon>
        <taxon>Hypocreales</taxon>
        <taxon>Hypocreaceae</taxon>
        <taxon>Trichoderma</taxon>
    </lineage>
</organism>
<name>A0A2T4CBM0_TRILO</name>
<evidence type="ECO:0000313" key="3">
    <source>
        <dbReference type="Proteomes" id="UP000240760"/>
    </source>
</evidence>
<feature type="region of interest" description="Disordered" evidence="1">
    <location>
        <begin position="1"/>
        <end position="24"/>
    </location>
</feature>
<evidence type="ECO:0000256" key="1">
    <source>
        <dbReference type="SAM" id="MobiDB-lite"/>
    </source>
</evidence>
<feature type="region of interest" description="Disordered" evidence="1">
    <location>
        <begin position="56"/>
        <end position="80"/>
    </location>
</feature>
<keyword evidence="3" id="KW-1185">Reference proteome</keyword>
<sequence>MTPSPHTPPQTPLPSVKQNSEESLIIQYTPLQLPSSHPLDPERHDTTRHDTARHIITEQSQRHRTSPVTQNPTQYPSSRSTCSLAVANPKALFQASKTQAWRLSSRKPARIRNVSPLPRNTQVIEPRHTSKLARFTP</sequence>
<protein>
    <submittedName>
        <fullName evidence="2">Uncharacterized protein</fullName>
    </submittedName>
</protein>
<feature type="compositionally biased region" description="Pro residues" evidence="1">
    <location>
        <begin position="1"/>
        <end position="12"/>
    </location>
</feature>
<accession>A0A2T4CBM0</accession>
<proteinExistence type="predicted"/>
<dbReference type="AlphaFoldDB" id="A0A2T4CBM0"/>
<dbReference type="Proteomes" id="UP000240760">
    <property type="component" value="Unassembled WGS sequence"/>
</dbReference>
<gene>
    <name evidence="2" type="ORF">M440DRAFT_224857</name>
</gene>
<reference evidence="2 3" key="1">
    <citation type="submission" date="2016-07" db="EMBL/GenBank/DDBJ databases">
        <title>Multiple horizontal gene transfer events from other fungi enriched the ability of initially mycotrophic Trichoderma (Ascomycota) to feed on dead plant biomass.</title>
        <authorList>
            <consortium name="DOE Joint Genome Institute"/>
            <person name="Aerts A."/>
            <person name="Atanasova L."/>
            <person name="Chenthamara K."/>
            <person name="Zhang J."/>
            <person name="Grujic M."/>
            <person name="Henrissat B."/>
            <person name="Kuo A."/>
            <person name="Salamov A."/>
            <person name="Lipzen A."/>
            <person name="Labutti K."/>
            <person name="Barry K."/>
            <person name="Miao Y."/>
            <person name="Rahimi M.J."/>
            <person name="Shen Q."/>
            <person name="Grigoriev I.V."/>
            <person name="Kubicek C.P."/>
            <person name="Druzhinina I.S."/>
        </authorList>
    </citation>
    <scope>NUCLEOTIDE SEQUENCE [LARGE SCALE GENOMIC DNA]</scope>
    <source>
        <strain evidence="2 3">ATCC 18648</strain>
    </source>
</reference>
<evidence type="ECO:0000313" key="2">
    <source>
        <dbReference type="EMBL" id="PTB78950.1"/>
    </source>
</evidence>
<feature type="compositionally biased region" description="Polar residues" evidence="1">
    <location>
        <begin position="66"/>
        <end position="80"/>
    </location>
</feature>
<dbReference type="EMBL" id="KZ679128">
    <property type="protein sequence ID" value="PTB78950.1"/>
    <property type="molecule type" value="Genomic_DNA"/>
</dbReference>